<name>A0A8K1LQT2_9PASS</name>
<dbReference type="Proteomes" id="UP000796761">
    <property type="component" value="Unassembled WGS sequence"/>
</dbReference>
<sequence>MEVTAQSSGLYLFTDICPVNKDSAEHNLVQKIMQPGEIHKDWEKGNVTPIFMNVKVEGPENCRLVITTPEKLVKQLILKMIFKLMKERVVGSNQTGFIKVECCLIDLIAF</sequence>
<gene>
    <name evidence="1" type="ORF">HGM15179_004577</name>
</gene>
<proteinExistence type="predicted"/>
<accession>A0A8K1LQT2</accession>
<protein>
    <submittedName>
        <fullName evidence="1">Uncharacterized protein</fullName>
    </submittedName>
</protein>
<dbReference type="EMBL" id="SWJQ01000093">
    <property type="protein sequence ID" value="TRZ22531.1"/>
    <property type="molecule type" value="Genomic_DNA"/>
</dbReference>
<evidence type="ECO:0000313" key="1">
    <source>
        <dbReference type="EMBL" id="TRZ22531.1"/>
    </source>
</evidence>
<dbReference type="AlphaFoldDB" id="A0A8K1LQT2"/>
<comment type="caution">
    <text evidence="1">The sequence shown here is derived from an EMBL/GenBank/DDBJ whole genome shotgun (WGS) entry which is preliminary data.</text>
</comment>
<reference evidence="1" key="1">
    <citation type="submission" date="2019-04" db="EMBL/GenBank/DDBJ databases">
        <title>Genome assembly of Zosterops borbonicus 15179.</title>
        <authorList>
            <person name="Leroy T."/>
            <person name="Anselmetti Y."/>
            <person name="Tilak M.-K."/>
            <person name="Nabholz B."/>
        </authorList>
    </citation>
    <scope>NUCLEOTIDE SEQUENCE</scope>
    <source>
        <strain evidence="1">HGM_15179</strain>
        <tissue evidence="1">Muscle</tissue>
    </source>
</reference>
<keyword evidence="2" id="KW-1185">Reference proteome</keyword>
<evidence type="ECO:0000313" key="2">
    <source>
        <dbReference type="Proteomes" id="UP000796761"/>
    </source>
</evidence>
<organism evidence="1 2">
    <name type="scientific">Zosterops borbonicus</name>
    <dbReference type="NCBI Taxonomy" id="364589"/>
    <lineage>
        <taxon>Eukaryota</taxon>
        <taxon>Metazoa</taxon>
        <taxon>Chordata</taxon>
        <taxon>Craniata</taxon>
        <taxon>Vertebrata</taxon>
        <taxon>Euteleostomi</taxon>
        <taxon>Archelosauria</taxon>
        <taxon>Archosauria</taxon>
        <taxon>Dinosauria</taxon>
        <taxon>Saurischia</taxon>
        <taxon>Theropoda</taxon>
        <taxon>Coelurosauria</taxon>
        <taxon>Aves</taxon>
        <taxon>Neognathae</taxon>
        <taxon>Neoaves</taxon>
        <taxon>Telluraves</taxon>
        <taxon>Australaves</taxon>
        <taxon>Passeriformes</taxon>
        <taxon>Sylvioidea</taxon>
        <taxon>Zosteropidae</taxon>
        <taxon>Zosterops</taxon>
    </lineage>
</organism>